<feature type="transmembrane region" description="Helical" evidence="1">
    <location>
        <begin position="12"/>
        <end position="35"/>
    </location>
</feature>
<evidence type="ECO:0000313" key="3">
    <source>
        <dbReference type="Proteomes" id="UP000051952"/>
    </source>
</evidence>
<keyword evidence="1 2" id="KW-0812">Transmembrane</keyword>
<keyword evidence="1" id="KW-0472">Membrane</keyword>
<keyword evidence="1" id="KW-1133">Transmembrane helix</keyword>
<sequence length="144" mass="15078">MAAEDVSIVSVLTPLWVAAVPIVVGGAMTAAVAPMSSEHPLANSCGATAALVAVCFVLTLLLMIALAVVPMAAPALFGVACRRGKPPRNVEGTASLPVRALTWFRRSGRRWWHWEPVAVAHPTPRPIGWCVPCSSSTVCCGTVH</sequence>
<dbReference type="VEuPathDB" id="TriTrypDB:BSAL_87710"/>
<proteinExistence type="predicted"/>
<dbReference type="AlphaFoldDB" id="A0A0S4J4W3"/>
<keyword evidence="3" id="KW-1185">Reference proteome</keyword>
<dbReference type="Proteomes" id="UP000051952">
    <property type="component" value="Unassembled WGS sequence"/>
</dbReference>
<evidence type="ECO:0000313" key="2">
    <source>
        <dbReference type="EMBL" id="CUG83626.1"/>
    </source>
</evidence>
<reference evidence="3" key="1">
    <citation type="submission" date="2015-09" db="EMBL/GenBank/DDBJ databases">
        <authorList>
            <consortium name="Pathogen Informatics"/>
        </authorList>
    </citation>
    <scope>NUCLEOTIDE SEQUENCE [LARGE SCALE GENOMIC DNA]</scope>
    <source>
        <strain evidence="3">Lake Konstanz</strain>
    </source>
</reference>
<dbReference type="EMBL" id="CYKH01001100">
    <property type="protein sequence ID" value="CUG83626.1"/>
    <property type="molecule type" value="Genomic_DNA"/>
</dbReference>
<evidence type="ECO:0000256" key="1">
    <source>
        <dbReference type="SAM" id="Phobius"/>
    </source>
</evidence>
<organism evidence="2 3">
    <name type="scientific">Bodo saltans</name>
    <name type="common">Flagellated protozoan</name>
    <dbReference type="NCBI Taxonomy" id="75058"/>
    <lineage>
        <taxon>Eukaryota</taxon>
        <taxon>Discoba</taxon>
        <taxon>Euglenozoa</taxon>
        <taxon>Kinetoplastea</taxon>
        <taxon>Metakinetoplastina</taxon>
        <taxon>Eubodonida</taxon>
        <taxon>Bodonidae</taxon>
        <taxon>Bodo</taxon>
    </lineage>
</organism>
<feature type="transmembrane region" description="Helical" evidence="1">
    <location>
        <begin position="47"/>
        <end position="80"/>
    </location>
</feature>
<gene>
    <name evidence="2" type="ORF">BSAL_87710</name>
</gene>
<protein>
    <submittedName>
        <fullName evidence="2">Transmembrane protein, putative</fullName>
    </submittedName>
</protein>
<name>A0A0S4J4W3_BODSA</name>
<accession>A0A0S4J4W3</accession>